<dbReference type="Pfam" id="PF12399">
    <property type="entry name" value="BCA_ABC_TP_C"/>
    <property type="match status" value="1"/>
</dbReference>
<evidence type="ECO:0000259" key="11">
    <source>
        <dbReference type="PROSITE" id="PS50893"/>
    </source>
</evidence>
<dbReference type="EMBL" id="CP000301">
    <property type="protein sequence ID" value="ABD86585.1"/>
    <property type="molecule type" value="Genomic_DNA"/>
</dbReference>
<keyword evidence="4 10" id="KW-0812">Transmembrane</keyword>
<feature type="transmembrane region" description="Helical" evidence="10">
    <location>
        <begin position="113"/>
        <end position="130"/>
    </location>
</feature>
<protein>
    <submittedName>
        <fullName evidence="12">ABC transporter related</fullName>
    </submittedName>
</protein>
<dbReference type="HOGENOM" id="CLU_006313_5_1_5"/>
<organism evidence="12">
    <name type="scientific">Rhodopseudomonas palustris (strain BisB18)</name>
    <dbReference type="NCBI Taxonomy" id="316056"/>
    <lineage>
        <taxon>Bacteria</taxon>
        <taxon>Pseudomonadati</taxon>
        <taxon>Pseudomonadota</taxon>
        <taxon>Alphaproteobacteria</taxon>
        <taxon>Hyphomicrobiales</taxon>
        <taxon>Nitrobacteraceae</taxon>
        <taxon>Rhodopseudomonas</taxon>
    </lineage>
</organism>
<name>Q21AK1_RHOPB</name>
<dbReference type="AlphaFoldDB" id="Q21AK1"/>
<evidence type="ECO:0000256" key="1">
    <source>
        <dbReference type="ARBA" id="ARBA00004651"/>
    </source>
</evidence>
<feature type="transmembrane region" description="Helical" evidence="10">
    <location>
        <begin position="85"/>
        <end position="106"/>
    </location>
</feature>
<dbReference type="Pfam" id="PF00005">
    <property type="entry name" value="ABC_tran"/>
    <property type="match status" value="1"/>
</dbReference>
<dbReference type="GO" id="GO:0015658">
    <property type="term" value="F:branched-chain amino acid transmembrane transporter activity"/>
    <property type="evidence" value="ECO:0007669"/>
    <property type="project" value="InterPro"/>
</dbReference>
<evidence type="ECO:0000256" key="9">
    <source>
        <dbReference type="ARBA" id="ARBA00024722"/>
    </source>
</evidence>
<feature type="transmembrane region" description="Helical" evidence="10">
    <location>
        <begin position="38"/>
        <end position="65"/>
    </location>
</feature>
<evidence type="ECO:0000313" key="12">
    <source>
        <dbReference type="EMBL" id="ABD86585.1"/>
    </source>
</evidence>
<evidence type="ECO:0000256" key="3">
    <source>
        <dbReference type="ARBA" id="ARBA00022475"/>
    </source>
</evidence>
<evidence type="ECO:0000256" key="2">
    <source>
        <dbReference type="ARBA" id="ARBA00022448"/>
    </source>
</evidence>
<dbReference type="InterPro" id="IPR003593">
    <property type="entry name" value="AAA+_ATPase"/>
</dbReference>
<dbReference type="PANTHER" id="PTHR45772:SF2">
    <property type="entry name" value="ABC TRANSPORTER ATP-BINDING PROTEIN"/>
    <property type="match status" value="1"/>
</dbReference>
<keyword evidence="6" id="KW-0067">ATP-binding</keyword>
<dbReference type="STRING" id="316056.RPC_1019"/>
<keyword evidence="2" id="KW-0813">Transport</keyword>
<dbReference type="RefSeq" id="WP_011471490.1">
    <property type="nucleotide sequence ID" value="NC_007925.1"/>
</dbReference>
<keyword evidence="8 10" id="KW-0472">Membrane</keyword>
<keyword evidence="7 10" id="KW-1133">Transmembrane helix</keyword>
<dbReference type="SMART" id="SM00382">
    <property type="entry name" value="AAA"/>
    <property type="match status" value="1"/>
</dbReference>
<dbReference type="InterPro" id="IPR043428">
    <property type="entry name" value="LivM-like"/>
</dbReference>
<dbReference type="OrthoDB" id="9805029at2"/>
<dbReference type="InterPro" id="IPR027417">
    <property type="entry name" value="P-loop_NTPase"/>
</dbReference>
<feature type="transmembrane region" description="Helical" evidence="10">
    <location>
        <begin position="6"/>
        <end position="26"/>
    </location>
</feature>
<dbReference type="SUPFAM" id="SSF52540">
    <property type="entry name" value="P-loop containing nucleoside triphosphate hydrolases"/>
    <property type="match status" value="1"/>
</dbReference>
<dbReference type="KEGG" id="rpc:RPC_1019"/>
<feature type="domain" description="ABC transporter" evidence="11">
    <location>
        <begin position="346"/>
        <end position="586"/>
    </location>
</feature>
<dbReference type="eggNOG" id="COG0411">
    <property type="taxonomic scope" value="Bacteria"/>
</dbReference>
<dbReference type="eggNOG" id="COG4177">
    <property type="taxonomic scope" value="Bacteria"/>
</dbReference>
<comment type="subcellular location">
    <subcellularLocation>
        <location evidence="1">Cell membrane</location>
        <topology evidence="1">Multi-pass membrane protein</topology>
    </subcellularLocation>
</comment>
<evidence type="ECO:0000256" key="7">
    <source>
        <dbReference type="ARBA" id="ARBA00022989"/>
    </source>
</evidence>
<dbReference type="InterPro" id="IPR032823">
    <property type="entry name" value="BCA_ABC_TP_C"/>
</dbReference>
<dbReference type="PANTHER" id="PTHR45772">
    <property type="entry name" value="CONSERVED COMPONENT OF ABC TRANSPORTER FOR NATURAL AMINO ACIDS-RELATED"/>
    <property type="match status" value="1"/>
</dbReference>
<evidence type="ECO:0000256" key="4">
    <source>
        <dbReference type="ARBA" id="ARBA00022692"/>
    </source>
</evidence>
<feature type="transmembrane region" description="Helical" evidence="10">
    <location>
        <begin position="166"/>
        <end position="185"/>
    </location>
</feature>
<dbReference type="CDD" id="cd03219">
    <property type="entry name" value="ABC_Mj1267_LivG_branched"/>
    <property type="match status" value="1"/>
</dbReference>
<dbReference type="Pfam" id="PF02653">
    <property type="entry name" value="BPD_transp_2"/>
    <property type="match status" value="1"/>
</dbReference>
<accession>Q21AK1</accession>
<reference evidence="12" key="1">
    <citation type="submission" date="2006-03" db="EMBL/GenBank/DDBJ databases">
        <title>Complete sequence of Rhodopseudomonas palustris BisB18.</title>
        <authorList>
            <consortium name="US DOE Joint Genome Institute"/>
            <person name="Copeland A."/>
            <person name="Lucas S."/>
            <person name="Lapidus A."/>
            <person name="Barry K."/>
            <person name="Detter J.C."/>
            <person name="Glavina del Rio T."/>
            <person name="Hammon N."/>
            <person name="Israni S."/>
            <person name="Dalin E."/>
            <person name="Tice H."/>
            <person name="Pitluck S."/>
            <person name="Chain P."/>
            <person name="Malfatti S."/>
            <person name="Shin M."/>
            <person name="Vergez L."/>
            <person name="Schmutz J."/>
            <person name="Larimer F."/>
            <person name="Land M."/>
            <person name="Hauser L."/>
            <person name="Pelletier D.A."/>
            <person name="Kyrpides N."/>
            <person name="Anderson I."/>
            <person name="Oda Y."/>
            <person name="Harwood C.S."/>
            <person name="Richardson P."/>
        </authorList>
    </citation>
    <scope>NUCLEOTIDE SEQUENCE [LARGE SCALE GENOMIC DNA]</scope>
    <source>
        <strain evidence="12">BisB18</strain>
    </source>
</reference>
<sequence>MLTRPNPTVIVFFALLLTCLVALPFFTGPYPVKLMTRIVILATFVLSLDLLIGVTGLVSFGHAAFFGCGAYAVYFVSPESEAANVLVALGAGLLAGGLVAFIVGAFATLTRGFYFIMVTLAAGQMLFALFHDTDIANGSDGAYINVKPDLTILGFGLLDFSDRRQFYYICLAVLVGAYCLLFALVRSPFGRVLQGIRANEVRMSSLGYNAYRYKLAAFTLAGMLAGLAGALFASIDGFVTPDLLNWHQSGLAIMMVVLGGAGTLFGPILGALAYASLEELLKTASIVGPFVADHWRLGTGASLIVAVLMSPDGLAGLLKWRRARQDQVPIRRDVESQRPARVAKVLSTTGLSKNFNGLVAVSDVSVRFEANLVHAIIGPNGAGKTTFTNLLSGALPATTGSVQIDELDVTGWPAHRIAQAGLGRSYQRTNIFPRFSVRENCALAAQVHKDEFWRLRDGHYRAQEEAAINHALSVAGLVGRGDFIAGQLSNGEQRQLEIAMLIASGADLLILDEPLAGMGPEETQRVVALLRDLVRDHTVIVIEHDMDAVFAAADTLTVLVQGKLFARGRPDEIRSNEAVLEAYLGHHARMKGAA</sequence>
<dbReference type="Gene3D" id="3.40.50.300">
    <property type="entry name" value="P-loop containing nucleotide triphosphate hydrolases"/>
    <property type="match status" value="1"/>
</dbReference>
<evidence type="ECO:0000256" key="10">
    <source>
        <dbReference type="SAM" id="Phobius"/>
    </source>
</evidence>
<dbReference type="InterPro" id="IPR001851">
    <property type="entry name" value="ABC_transp_permease"/>
</dbReference>
<keyword evidence="3" id="KW-1003">Cell membrane</keyword>
<gene>
    <name evidence="12" type="ordered locus">RPC_1019</name>
</gene>
<dbReference type="InterPro" id="IPR051120">
    <property type="entry name" value="ABC_AA/LPS_Transport"/>
</dbReference>
<evidence type="ECO:0000256" key="6">
    <source>
        <dbReference type="ARBA" id="ARBA00022840"/>
    </source>
</evidence>
<proteinExistence type="predicted"/>
<dbReference type="CDD" id="cd06581">
    <property type="entry name" value="TM_PBP1_LivM_like"/>
    <property type="match status" value="1"/>
</dbReference>
<dbReference type="GO" id="GO:0016887">
    <property type="term" value="F:ATP hydrolysis activity"/>
    <property type="evidence" value="ECO:0007669"/>
    <property type="project" value="InterPro"/>
</dbReference>
<dbReference type="PROSITE" id="PS50893">
    <property type="entry name" value="ABC_TRANSPORTER_2"/>
    <property type="match status" value="1"/>
</dbReference>
<dbReference type="InterPro" id="IPR003439">
    <property type="entry name" value="ABC_transporter-like_ATP-bd"/>
</dbReference>
<evidence type="ECO:0000256" key="5">
    <source>
        <dbReference type="ARBA" id="ARBA00022741"/>
    </source>
</evidence>
<dbReference type="GO" id="GO:0005524">
    <property type="term" value="F:ATP binding"/>
    <property type="evidence" value="ECO:0007669"/>
    <property type="project" value="UniProtKB-KW"/>
</dbReference>
<dbReference type="GO" id="GO:0005886">
    <property type="term" value="C:plasma membrane"/>
    <property type="evidence" value="ECO:0007669"/>
    <property type="project" value="UniProtKB-SubCell"/>
</dbReference>
<feature type="transmembrane region" description="Helical" evidence="10">
    <location>
        <begin position="215"/>
        <end position="239"/>
    </location>
</feature>
<comment type="function">
    <text evidence="9">Involved in beta-(1--&gt;2)glucan export. Transmembrane domains (TMD) form a pore in the inner membrane and the ATP-binding domain (NBD) is responsible for energy generation.</text>
</comment>
<evidence type="ECO:0000256" key="8">
    <source>
        <dbReference type="ARBA" id="ARBA00023136"/>
    </source>
</evidence>
<feature type="transmembrane region" description="Helical" evidence="10">
    <location>
        <begin position="251"/>
        <end position="277"/>
    </location>
</feature>
<keyword evidence="5" id="KW-0547">Nucleotide-binding</keyword>